<evidence type="ECO:0000256" key="3">
    <source>
        <dbReference type="ARBA" id="ARBA00022722"/>
    </source>
</evidence>
<dbReference type="PANTHER" id="PTHR33317:SF4">
    <property type="entry name" value="POLYNUCLEOTIDYL TRANSFERASE, RIBONUCLEASE H-LIKE SUPERFAMILY PROTEIN"/>
    <property type="match status" value="1"/>
</dbReference>
<dbReference type="CDD" id="cd16964">
    <property type="entry name" value="YqgF"/>
    <property type="match status" value="1"/>
</dbReference>
<dbReference type="GO" id="GO:0004518">
    <property type="term" value="F:nuclease activity"/>
    <property type="evidence" value="ECO:0007669"/>
    <property type="project" value="UniProtKB-KW"/>
</dbReference>
<reference evidence="6" key="1">
    <citation type="submission" date="2020-05" db="EMBL/GenBank/DDBJ databases">
        <authorList>
            <person name="Chiriac C."/>
            <person name="Salcher M."/>
            <person name="Ghai R."/>
            <person name="Kavagutti S V."/>
        </authorList>
    </citation>
    <scope>NUCLEOTIDE SEQUENCE</scope>
</reference>
<dbReference type="HAMAP" id="MF_00651">
    <property type="entry name" value="Nuclease_YqgF"/>
    <property type="match status" value="1"/>
</dbReference>
<dbReference type="Pfam" id="PF03652">
    <property type="entry name" value="RuvX"/>
    <property type="match status" value="1"/>
</dbReference>
<protein>
    <submittedName>
        <fullName evidence="6">Unannotated protein</fullName>
    </submittedName>
</protein>
<dbReference type="EMBL" id="CAESAJ010000009">
    <property type="protein sequence ID" value="CAB4331176.1"/>
    <property type="molecule type" value="Genomic_DNA"/>
</dbReference>
<keyword evidence="4" id="KW-0378">Hydrolase</keyword>
<dbReference type="GO" id="GO:0016787">
    <property type="term" value="F:hydrolase activity"/>
    <property type="evidence" value="ECO:0007669"/>
    <property type="project" value="UniProtKB-KW"/>
</dbReference>
<evidence type="ECO:0000259" key="5">
    <source>
        <dbReference type="SMART" id="SM00732"/>
    </source>
</evidence>
<evidence type="ECO:0000256" key="2">
    <source>
        <dbReference type="ARBA" id="ARBA00022517"/>
    </source>
</evidence>
<dbReference type="SUPFAM" id="SSF53098">
    <property type="entry name" value="Ribonuclease H-like"/>
    <property type="match status" value="1"/>
</dbReference>
<name>A0A6J5YNA1_9ZZZZ</name>
<proteinExistence type="inferred from homology"/>
<dbReference type="SMART" id="SM00732">
    <property type="entry name" value="YqgFc"/>
    <property type="match status" value="1"/>
</dbReference>
<gene>
    <name evidence="6" type="ORF">UFOPK3770_00191</name>
</gene>
<evidence type="ECO:0000313" key="6">
    <source>
        <dbReference type="EMBL" id="CAB4331176.1"/>
    </source>
</evidence>
<feature type="domain" description="YqgF/RNase H-like" evidence="5">
    <location>
        <begin position="3"/>
        <end position="101"/>
    </location>
</feature>
<evidence type="ECO:0000256" key="1">
    <source>
        <dbReference type="ARBA" id="ARBA00022490"/>
    </source>
</evidence>
<dbReference type="PANTHER" id="PTHR33317">
    <property type="entry name" value="POLYNUCLEOTIDYL TRANSFERASE, RIBONUCLEASE H-LIKE SUPERFAMILY PROTEIN"/>
    <property type="match status" value="1"/>
</dbReference>
<dbReference type="Gene3D" id="3.30.420.140">
    <property type="entry name" value="YqgF/RNase H-like domain"/>
    <property type="match status" value="1"/>
</dbReference>
<dbReference type="GO" id="GO:0000967">
    <property type="term" value="P:rRNA 5'-end processing"/>
    <property type="evidence" value="ECO:0007669"/>
    <property type="project" value="TreeGrafter"/>
</dbReference>
<keyword evidence="3" id="KW-0540">Nuclease</keyword>
<dbReference type="InterPro" id="IPR012337">
    <property type="entry name" value="RNaseH-like_sf"/>
</dbReference>
<dbReference type="InterPro" id="IPR006641">
    <property type="entry name" value="YqgF/RNaseH-like_dom"/>
</dbReference>
<keyword evidence="1" id="KW-0963">Cytoplasm</keyword>
<evidence type="ECO:0000256" key="4">
    <source>
        <dbReference type="ARBA" id="ARBA00022801"/>
    </source>
</evidence>
<dbReference type="InterPro" id="IPR005227">
    <property type="entry name" value="YqgF"/>
</dbReference>
<dbReference type="InterPro" id="IPR037027">
    <property type="entry name" value="YqgF/RNaseH-like_dom_sf"/>
</dbReference>
<dbReference type="AlphaFoldDB" id="A0A6J5YNA1"/>
<organism evidence="6">
    <name type="scientific">freshwater metagenome</name>
    <dbReference type="NCBI Taxonomy" id="449393"/>
    <lineage>
        <taxon>unclassified sequences</taxon>
        <taxon>metagenomes</taxon>
        <taxon>ecological metagenomes</taxon>
    </lineage>
</organism>
<dbReference type="NCBIfam" id="TIGR00250">
    <property type="entry name" value="RNAse_H_YqgF"/>
    <property type="match status" value="1"/>
</dbReference>
<keyword evidence="2" id="KW-0690">Ribosome biogenesis</keyword>
<accession>A0A6J5YNA1</accession>
<sequence>MDGARLSIDVGTARIGVARCDDEQLLVVPVATIASGAEAVAEIVALCDLYRPAVIYVGYPISLSGSVTNSTNMATSFAIELSQQTEIPVRMLDERLSTATALGQLRQSGRNAKQGKSVIDQAAAIVILEQALAIEKRSGNIAGTSIGESP</sequence>
<dbReference type="GO" id="GO:0005829">
    <property type="term" value="C:cytosol"/>
    <property type="evidence" value="ECO:0007669"/>
    <property type="project" value="TreeGrafter"/>
</dbReference>